<proteinExistence type="predicted"/>
<evidence type="ECO:0000259" key="1">
    <source>
        <dbReference type="Pfam" id="PF20557"/>
    </source>
</evidence>
<comment type="caution">
    <text evidence="2">The sequence shown here is derived from an EMBL/GenBank/DDBJ whole genome shotgun (WGS) entry which is preliminary data.</text>
</comment>
<name>A0ABW3SY00_9CAUL</name>
<dbReference type="EMBL" id="JBHTLQ010000006">
    <property type="protein sequence ID" value="MFD1189749.1"/>
    <property type="molecule type" value="Genomic_DNA"/>
</dbReference>
<keyword evidence="3" id="KW-1185">Reference proteome</keyword>
<accession>A0ABW3SY00</accession>
<dbReference type="Pfam" id="PF20557">
    <property type="entry name" value="DnaT_2"/>
    <property type="match status" value="1"/>
</dbReference>
<gene>
    <name evidence="2" type="ORF">ACFQ27_04085</name>
</gene>
<dbReference type="Proteomes" id="UP001597216">
    <property type="component" value="Unassembled WGS sequence"/>
</dbReference>
<evidence type="ECO:0000313" key="3">
    <source>
        <dbReference type="Proteomes" id="UP001597216"/>
    </source>
</evidence>
<protein>
    <submittedName>
        <fullName evidence="2">DnaT-like ssDNA-binding protein</fullName>
    </submittedName>
</protein>
<dbReference type="InterPro" id="IPR046787">
    <property type="entry name" value="DnaT_2"/>
</dbReference>
<evidence type="ECO:0000313" key="2">
    <source>
        <dbReference type="EMBL" id="MFD1189749.1"/>
    </source>
</evidence>
<organism evidence="2 3">
    <name type="scientific">Phenylobacterium conjunctum</name>
    <dbReference type="NCBI Taxonomy" id="1298959"/>
    <lineage>
        <taxon>Bacteria</taxon>
        <taxon>Pseudomonadati</taxon>
        <taxon>Pseudomonadota</taxon>
        <taxon>Alphaproteobacteria</taxon>
        <taxon>Caulobacterales</taxon>
        <taxon>Caulobacteraceae</taxon>
        <taxon>Phenylobacterium</taxon>
    </lineage>
</organism>
<reference evidence="3" key="1">
    <citation type="journal article" date="2019" name="Int. J. Syst. Evol. Microbiol.">
        <title>The Global Catalogue of Microorganisms (GCM) 10K type strain sequencing project: providing services to taxonomists for standard genome sequencing and annotation.</title>
        <authorList>
            <consortium name="The Broad Institute Genomics Platform"/>
            <consortium name="The Broad Institute Genome Sequencing Center for Infectious Disease"/>
            <person name="Wu L."/>
            <person name="Ma J."/>
        </authorList>
    </citation>
    <scope>NUCLEOTIDE SEQUENCE [LARGE SCALE GENOMIC DNA]</scope>
    <source>
        <strain evidence="3">CCUG 55074</strain>
    </source>
</reference>
<feature type="domain" description="Putative DnaT-like" evidence="1">
    <location>
        <begin position="1"/>
        <end position="170"/>
    </location>
</feature>
<dbReference type="RefSeq" id="WP_377352683.1">
    <property type="nucleotide sequence ID" value="NZ_JBHTLQ010000006.1"/>
</dbReference>
<sequence>MALIVEDGSMVAGAESYCSVTAADTYHSDSGNTAWAALATAAKEQALRKATRYMLGAYRHRWAGTRKTTTQALDWPRYMVPIRDTPTFQGTNLAYVSATIVPTEVIQACADLALTNVTGGALASDLTSRVLREKVGEIEVEYDRGSPQFTVYRSIDMMLRPYLKSGGNGIVGLTR</sequence>